<keyword evidence="1" id="KW-0812">Transmembrane</keyword>
<protein>
    <submittedName>
        <fullName evidence="2">Uncharacterized protein</fullName>
    </submittedName>
</protein>
<dbReference type="EMBL" id="JACCJB010000003">
    <property type="protein sequence ID" value="KAF6228906.1"/>
    <property type="molecule type" value="Genomic_DNA"/>
</dbReference>
<name>A0A8H6FHY1_9LECA</name>
<sequence>MATNTLCQPSNADTNQYLFTTTRVLAAVGFSYLLKALYQLMMWPLLSHRSSLNRPNAVAEENIGLDLDETASVSQASLELDFGSDDDGDLGIRVPERAYHPRGRL</sequence>
<organism evidence="2 3">
    <name type="scientific">Letharia lupina</name>
    <dbReference type="NCBI Taxonomy" id="560253"/>
    <lineage>
        <taxon>Eukaryota</taxon>
        <taxon>Fungi</taxon>
        <taxon>Dikarya</taxon>
        <taxon>Ascomycota</taxon>
        <taxon>Pezizomycotina</taxon>
        <taxon>Lecanoromycetes</taxon>
        <taxon>OSLEUM clade</taxon>
        <taxon>Lecanoromycetidae</taxon>
        <taxon>Lecanorales</taxon>
        <taxon>Lecanorineae</taxon>
        <taxon>Parmeliaceae</taxon>
        <taxon>Letharia</taxon>
    </lineage>
</organism>
<dbReference type="RefSeq" id="XP_037156548.1">
    <property type="nucleotide sequence ID" value="XM_037297913.1"/>
</dbReference>
<feature type="transmembrane region" description="Helical" evidence="1">
    <location>
        <begin position="24"/>
        <end position="46"/>
    </location>
</feature>
<accession>A0A8H6FHY1</accession>
<evidence type="ECO:0000313" key="2">
    <source>
        <dbReference type="EMBL" id="KAF6228906.1"/>
    </source>
</evidence>
<comment type="caution">
    <text evidence="2">The sequence shown here is derived from an EMBL/GenBank/DDBJ whole genome shotgun (WGS) entry which is preliminary data.</text>
</comment>
<keyword evidence="1" id="KW-1133">Transmembrane helix</keyword>
<dbReference type="Proteomes" id="UP000593566">
    <property type="component" value="Unassembled WGS sequence"/>
</dbReference>
<proteinExistence type="predicted"/>
<dbReference type="AlphaFoldDB" id="A0A8H6FHY1"/>
<evidence type="ECO:0000256" key="1">
    <source>
        <dbReference type="SAM" id="Phobius"/>
    </source>
</evidence>
<keyword evidence="3" id="KW-1185">Reference proteome</keyword>
<evidence type="ECO:0000313" key="3">
    <source>
        <dbReference type="Proteomes" id="UP000593566"/>
    </source>
</evidence>
<keyword evidence="1" id="KW-0472">Membrane</keyword>
<dbReference type="GeneID" id="59335418"/>
<reference evidence="2 3" key="1">
    <citation type="journal article" date="2020" name="Genomics">
        <title>Complete, high-quality genomes from long-read metagenomic sequencing of two wolf lichen thalli reveals enigmatic genome architecture.</title>
        <authorList>
            <person name="McKenzie S.K."/>
            <person name="Walston R.F."/>
            <person name="Allen J.L."/>
        </authorList>
    </citation>
    <scope>NUCLEOTIDE SEQUENCE [LARGE SCALE GENOMIC DNA]</scope>
    <source>
        <strain evidence="2">WasteWater1</strain>
    </source>
</reference>
<gene>
    <name evidence="2" type="ORF">HO133_007018</name>
</gene>